<dbReference type="EMBL" id="JACYCD010000048">
    <property type="protein sequence ID" value="KAF8709684.1"/>
    <property type="molecule type" value="Genomic_DNA"/>
</dbReference>
<feature type="compositionally biased region" description="Basic and acidic residues" evidence="5">
    <location>
        <begin position="43"/>
        <end position="53"/>
    </location>
</feature>
<evidence type="ECO:0000256" key="4">
    <source>
        <dbReference type="RuleBase" id="RU363090"/>
    </source>
</evidence>
<feature type="compositionally biased region" description="Basic residues" evidence="5">
    <location>
        <begin position="64"/>
        <end position="79"/>
    </location>
</feature>
<feature type="compositionally biased region" description="Polar residues" evidence="5">
    <location>
        <begin position="641"/>
        <end position="651"/>
    </location>
</feature>
<evidence type="ECO:0000256" key="3">
    <source>
        <dbReference type="ARBA" id="ARBA00022777"/>
    </source>
</evidence>
<feature type="compositionally biased region" description="Low complexity" evidence="5">
    <location>
        <begin position="19"/>
        <end position="34"/>
    </location>
</feature>
<feature type="compositionally biased region" description="Low complexity" evidence="5">
    <location>
        <begin position="393"/>
        <end position="436"/>
    </location>
</feature>
<feature type="region of interest" description="Disordered" evidence="5">
    <location>
        <begin position="210"/>
        <end position="230"/>
    </location>
</feature>
<organism evidence="6 7">
    <name type="scientific">Rhizoctonia solani</name>
    <dbReference type="NCBI Taxonomy" id="456999"/>
    <lineage>
        <taxon>Eukaryota</taxon>
        <taxon>Fungi</taxon>
        <taxon>Dikarya</taxon>
        <taxon>Basidiomycota</taxon>
        <taxon>Agaricomycotina</taxon>
        <taxon>Agaricomycetes</taxon>
        <taxon>Cantharellales</taxon>
        <taxon>Ceratobasidiaceae</taxon>
        <taxon>Rhizoctonia</taxon>
    </lineage>
</organism>
<protein>
    <recommendedName>
        <fullName evidence="4">Kinase</fullName>
        <ecNumber evidence="4">2.7.-.-</ecNumber>
    </recommendedName>
</protein>
<feature type="compositionally biased region" description="Low complexity" evidence="5">
    <location>
        <begin position="143"/>
        <end position="160"/>
    </location>
</feature>
<reference evidence="6" key="1">
    <citation type="submission" date="2020-09" db="EMBL/GenBank/DDBJ databases">
        <title>Comparative genome analyses of four rice-infecting Rhizoctonia solani isolates reveal extensive enrichment of homogalacturonan modification genes.</title>
        <authorList>
            <person name="Lee D.-Y."/>
            <person name="Jeon J."/>
            <person name="Kim K.-T."/>
            <person name="Cheong K."/>
            <person name="Song H."/>
            <person name="Choi G."/>
            <person name="Ko J."/>
            <person name="Opiyo S.O."/>
            <person name="Zuo S."/>
            <person name="Madhav S."/>
            <person name="Lee Y.-H."/>
            <person name="Wang G.-L."/>
        </authorList>
    </citation>
    <scope>NUCLEOTIDE SEQUENCE</scope>
    <source>
        <strain evidence="6">AG1-IA WGL</strain>
    </source>
</reference>
<dbReference type="GO" id="GO:0032958">
    <property type="term" value="P:inositol phosphate biosynthetic process"/>
    <property type="evidence" value="ECO:0007669"/>
    <property type="project" value="InterPro"/>
</dbReference>
<feature type="region of interest" description="Disordered" evidence="5">
    <location>
        <begin position="1"/>
        <end position="178"/>
    </location>
</feature>
<feature type="region of interest" description="Disordered" evidence="5">
    <location>
        <begin position="759"/>
        <end position="809"/>
    </location>
</feature>
<dbReference type="PANTHER" id="PTHR12400">
    <property type="entry name" value="INOSITOL POLYPHOSPHATE KINASE"/>
    <property type="match status" value="1"/>
</dbReference>
<dbReference type="GO" id="GO:0008440">
    <property type="term" value="F:inositol-1,4,5-trisphosphate 3-kinase activity"/>
    <property type="evidence" value="ECO:0007669"/>
    <property type="project" value="TreeGrafter"/>
</dbReference>
<feature type="region of interest" description="Disordered" evidence="5">
    <location>
        <begin position="268"/>
        <end position="544"/>
    </location>
</feature>
<comment type="caution">
    <text evidence="6">The sequence shown here is derived from an EMBL/GenBank/DDBJ whole genome shotgun (WGS) entry which is preliminary data.</text>
</comment>
<dbReference type="GO" id="GO:0046854">
    <property type="term" value="P:phosphatidylinositol phosphate biosynthetic process"/>
    <property type="evidence" value="ECO:0007669"/>
    <property type="project" value="TreeGrafter"/>
</dbReference>
<dbReference type="Pfam" id="PF03770">
    <property type="entry name" value="IPK"/>
    <property type="match status" value="1"/>
</dbReference>
<evidence type="ECO:0000313" key="6">
    <source>
        <dbReference type="EMBL" id="KAF8709684.1"/>
    </source>
</evidence>
<evidence type="ECO:0000256" key="2">
    <source>
        <dbReference type="ARBA" id="ARBA00022679"/>
    </source>
</evidence>
<dbReference type="SUPFAM" id="SSF56104">
    <property type="entry name" value="SAICAR synthase-like"/>
    <property type="match status" value="1"/>
</dbReference>
<feature type="compositionally biased region" description="Basic and acidic residues" evidence="5">
    <location>
        <begin position="1194"/>
        <end position="1213"/>
    </location>
</feature>
<dbReference type="GO" id="GO:0000824">
    <property type="term" value="F:inositol-1,4,5,6-tetrakisphosphate 3-kinase activity"/>
    <property type="evidence" value="ECO:0007669"/>
    <property type="project" value="TreeGrafter"/>
</dbReference>
<dbReference type="EC" id="2.7.-.-" evidence="4"/>
<feature type="region of interest" description="Disordered" evidence="5">
    <location>
        <begin position="625"/>
        <end position="665"/>
    </location>
</feature>
<evidence type="ECO:0000256" key="5">
    <source>
        <dbReference type="SAM" id="MobiDB-lite"/>
    </source>
</evidence>
<feature type="compositionally biased region" description="Pro residues" evidence="5">
    <location>
        <begin position="466"/>
        <end position="479"/>
    </location>
</feature>
<dbReference type="GO" id="GO:0005634">
    <property type="term" value="C:nucleus"/>
    <property type="evidence" value="ECO:0007669"/>
    <property type="project" value="TreeGrafter"/>
</dbReference>
<feature type="compositionally biased region" description="Polar residues" evidence="5">
    <location>
        <begin position="337"/>
        <end position="353"/>
    </location>
</feature>
<dbReference type="Gene3D" id="3.30.470.160">
    <property type="entry name" value="Inositol polyphosphate kinase"/>
    <property type="match status" value="1"/>
</dbReference>
<keyword evidence="3 4" id="KW-0418">Kinase</keyword>
<name>A0A8H7HUY7_9AGAM</name>
<dbReference type="PANTHER" id="PTHR12400:SF21">
    <property type="entry name" value="KINASE"/>
    <property type="match status" value="1"/>
</dbReference>
<dbReference type="OrthoDB" id="2573163at2759"/>
<feature type="compositionally biased region" description="Pro residues" evidence="5">
    <location>
        <begin position="9"/>
        <end position="18"/>
    </location>
</feature>
<dbReference type="InterPro" id="IPR038286">
    <property type="entry name" value="IPK_sf"/>
</dbReference>
<dbReference type="GO" id="GO:0005737">
    <property type="term" value="C:cytoplasm"/>
    <property type="evidence" value="ECO:0007669"/>
    <property type="project" value="TreeGrafter"/>
</dbReference>
<comment type="similarity">
    <text evidence="1 4">Belongs to the inositol phosphokinase (IPK) family.</text>
</comment>
<feature type="compositionally biased region" description="Polar residues" evidence="5">
    <location>
        <begin position="487"/>
        <end position="519"/>
    </location>
</feature>
<feature type="region of interest" description="Disordered" evidence="5">
    <location>
        <begin position="880"/>
        <end position="1029"/>
    </location>
</feature>
<feature type="compositionally biased region" description="Low complexity" evidence="5">
    <location>
        <begin position="314"/>
        <end position="325"/>
    </location>
</feature>
<sequence length="1368" mass="151065">MNGSTSVLPSPPKVPYPSAPASGSVSVSAPSTSPLMDNALNKGLRERERERKRTSFPAQSSPNRRLHKPTQSLTHRRRIFTNSDASSDDDSHKHPHGEESAAVISGGPPSRQRSPISPTPAFPSLVTESRPSPTLRSPRRRSPSPADSSSSSSSAKTPTRTRTREERALASTSGMGRKVAASLQLFKETSTSVGDVELASVSIEHHTVSAHHRTGTIKGKPPAIISPPIRSTDGVEEVREAQFVSRADWPDRKPTQRTKSFVLERTDIRELETNEHDNSAAERRNTSEGLNISFDDVFDDPRGRSWQRSDPLPSVFGSSTSVSRSPDAARPIRSIRQESPQRGLSMPSPTSVSAPFREEAGEEDELLSTTPTTRPEQHTHDKQTPLTPRPNRRPSMSPIIRRIEFSQPSATTSRSSHSRPSISRTTSTNKVPTTTTEVILDIPSPTSRTVVENPLDATPTKHSQPSPIPVPPAPTPPKRLSPYAAYSDSSEWETTSVTSGYSDASTLSRSYPTSGSQINGHCPADNPEYGDVSDDEDKNGGLGNDLHDDLESLNLDGDLPPVPLRPFRNQVGGHSAIYKFTKRAVCKPLVSRENLFYEAVERDAPPLLGFIPRYLGVMLVNYRRSRRPSHPPTPALIPDQLESTTETNHSVSPARPPVQKAASAGSPVIRANLDETHSTDDELPEVALDRNTHMMPTWMLRRKRGLRAHSSSGSVDTMGRLEQVSESTPELRHDVTTPKAPSLVTTGLQTNLAGSAISSPLSKTFIPTNRRDESAPTPANSPDQHMGTRSLPPHLGGQAEESGERSMDTVRPSFLRQSGSFHHCSIGRTSPDPRCFDGMGFTTVNTRLKDHIFKDVLKRFRRKAAASIGGIRTEDEGEIADGEGEGAASRRKRRGRLRRRLLDDTAPRTSGESTALPPKAQTAPASPILRRVQSDGMLHGQAPVKSSPEQTQSQEIETKRGRSDSISMFTLEDEYRPDPAVPPRTLRSRSRSLGPTRSQLVASEPPLHHHVEPDIPESTTPPSPQHSLLQPPITRQEHFILLEDLTGRLKNPSVLDLKMGTRQYGVDATAAKKKSQRKKCDRTTSRTLGVRICGMQVWNTVTQSYVMQNKYTGREIRTEDFQSRLESFFHDGERLLVYHIPPLLQKLYALARIIHRLKGYRFYGCSLLFIYDGDREAQDAYIRAASENPSSRTKRGESLDRENGRAAETDTTRKTLRRTASEDVLDGPTAKRSGKRKRGEVNIRLVDFAHTITGKEITIVPPENDEDEQAKSKGYGTIVDPSGRLYARFPPHRPEEPDYGFLFGIKNLYSTLCAIWNEERAKRHKLAQRSSIDQLPALSTEGKQIFDEIFGTSHRSGDTNIDLGMLST</sequence>
<accession>A0A8H7HUY7</accession>
<evidence type="ECO:0000313" key="7">
    <source>
        <dbReference type="Proteomes" id="UP000602905"/>
    </source>
</evidence>
<evidence type="ECO:0000256" key="1">
    <source>
        <dbReference type="ARBA" id="ARBA00007374"/>
    </source>
</evidence>
<feature type="region of interest" description="Disordered" evidence="5">
    <location>
        <begin position="1183"/>
        <end position="1237"/>
    </location>
</feature>
<keyword evidence="2 4" id="KW-0808">Transferase</keyword>
<feature type="compositionally biased region" description="Basic and acidic residues" evidence="5">
    <location>
        <begin position="268"/>
        <end position="286"/>
    </location>
</feature>
<feature type="non-terminal residue" evidence="6">
    <location>
        <position position="1368"/>
    </location>
</feature>
<proteinExistence type="inferred from homology"/>
<feature type="compositionally biased region" description="Basic and acidic residues" evidence="5">
    <location>
        <begin position="89"/>
        <end position="99"/>
    </location>
</feature>
<dbReference type="Proteomes" id="UP000602905">
    <property type="component" value="Unassembled WGS sequence"/>
</dbReference>
<dbReference type="InterPro" id="IPR005522">
    <property type="entry name" value="IPK"/>
</dbReference>
<feature type="compositionally biased region" description="Basic residues" evidence="5">
    <location>
        <begin position="889"/>
        <end position="899"/>
    </location>
</feature>
<feature type="compositionally biased region" description="Low complexity" evidence="5">
    <location>
        <begin position="127"/>
        <end position="136"/>
    </location>
</feature>
<gene>
    <name evidence="6" type="ORF">RHS03_03090</name>
</gene>